<keyword evidence="1" id="KW-0812">Transmembrane</keyword>
<reference evidence="3 4" key="1">
    <citation type="journal article" date="2016" name="Nat. Commun.">
        <title>Thousands of microbial genomes shed light on interconnected biogeochemical processes in an aquifer system.</title>
        <authorList>
            <person name="Anantharaman K."/>
            <person name="Brown C.T."/>
            <person name="Hug L.A."/>
            <person name="Sharon I."/>
            <person name="Castelle C.J."/>
            <person name="Probst A.J."/>
            <person name="Thomas B.C."/>
            <person name="Singh A."/>
            <person name="Wilkins M.J."/>
            <person name="Karaoz U."/>
            <person name="Brodie E.L."/>
            <person name="Williams K.H."/>
            <person name="Hubbard S.S."/>
            <person name="Banfield J.F."/>
        </authorList>
    </citation>
    <scope>NUCLEOTIDE SEQUENCE [LARGE SCALE GENOMIC DNA]</scope>
</reference>
<name>A0A1F6FRJ9_9BACT</name>
<organism evidence="3 4">
    <name type="scientific">Candidatus Kaiserbacteria bacterium RIFOXYD1_FULL_42_15</name>
    <dbReference type="NCBI Taxonomy" id="1798532"/>
    <lineage>
        <taxon>Bacteria</taxon>
        <taxon>Candidatus Kaiseribacteriota</taxon>
    </lineage>
</organism>
<evidence type="ECO:0000313" key="3">
    <source>
        <dbReference type="EMBL" id="OGG88490.1"/>
    </source>
</evidence>
<dbReference type="InterPro" id="IPR018911">
    <property type="entry name" value="Gmad2_Ig-like_dom"/>
</dbReference>
<dbReference type="EMBL" id="MFMT01000019">
    <property type="protein sequence ID" value="OGG88490.1"/>
    <property type="molecule type" value="Genomic_DNA"/>
</dbReference>
<dbReference type="Proteomes" id="UP000179230">
    <property type="component" value="Unassembled WGS sequence"/>
</dbReference>
<feature type="domain" description="Bacterial spore germination immunoglobulin-like" evidence="2">
    <location>
        <begin position="85"/>
        <end position="161"/>
    </location>
</feature>
<gene>
    <name evidence="3" type="ORF">A2592_03700</name>
</gene>
<dbReference type="AlphaFoldDB" id="A0A1F6FRJ9"/>
<keyword evidence="1" id="KW-1133">Transmembrane helix</keyword>
<dbReference type="Pfam" id="PF10648">
    <property type="entry name" value="Gmad2"/>
    <property type="match status" value="1"/>
</dbReference>
<protein>
    <recommendedName>
        <fullName evidence="2">Bacterial spore germination immunoglobulin-like domain-containing protein</fullName>
    </recommendedName>
</protein>
<evidence type="ECO:0000259" key="2">
    <source>
        <dbReference type="Pfam" id="PF10648"/>
    </source>
</evidence>
<feature type="transmembrane region" description="Helical" evidence="1">
    <location>
        <begin position="5"/>
        <end position="25"/>
    </location>
</feature>
<sequence length="195" mass="21177">MNNKIIYILIAVALGVWLVGFVLNWQQPNPIDNGNGNVACTADAMLCQDGSYVGRSGPDCEFICPPAPIVSSTTEAEIIIHADLITLTTPTPNSVVTNPLLISGSARGSWYFEASFPVVLTDWDGKIIAEGHAEAQSDWMTTDFVPFIATLEFSSPYPEGGQEFMKKGYLILRKDNPSGLPENDDALEIPIRFAP</sequence>
<comment type="caution">
    <text evidence="3">The sequence shown here is derived from an EMBL/GenBank/DDBJ whole genome shotgun (WGS) entry which is preliminary data.</text>
</comment>
<accession>A0A1F6FRJ9</accession>
<keyword evidence="1" id="KW-0472">Membrane</keyword>
<evidence type="ECO:0000256" key="1">
    <source>
        <dbReference type="SAM" id="Phobius"/>
    </source>
</evidence>
<proteinExistence type="predicted"/>
<evidence type="ECO:0000313" key="4">
    <source>
        <dbReference type="Proteomes" id="UP000179230"/>
    </source>
</evidence>